<name>A0A8X7BIU8_TRICX</name>
<sequence length="130" mass="14754">MQQRPLLTNQIVSTSKFFIIPVVMCGIAFCSVGGDSKLSQHGLDSTPEAVIRAKILHFIQIKWSKFEDVGSMSPRKRLRKKNRVGAICWKSEKHLTNSQQFKLTKGDLNHSYSVIHGSCLLKRWGSMHSR</sequence>
<comment type="caution">
    <text evidence="1">The sequence shown here is derived from an EMBL/GenBank/DDBJ whole genome shotgun (WGS) entry which is preliminary data.</text>
</comment>
<dbReference type="EMBL" id="BMAU01021404">
    <property type="protein sequence ID" value="GFY32748.1"/>
    <property type="molecule type" value="Genomic_DNA"/>
</dbReference>
<evidence type="ECO:0000313" key="1">
    <source>
        <dbReference type="EMBL" id="GFY32748.1"/>
    </source>
</evidence>
<dbReference type="AlphaFoldDB" id="A0A8X7BIU8"/>
<accession>A0A8X7BIU8</accession>
<proteinExistence type="predicted"/>
<evidence type="ECO:0000313" key="2">
    <source>
        <dbReference type="Proteomes" id="UP000887159"/>
    </source>
</evidence>
<protein>
    <submittedName>
        <fullName evidence="1">Uncharacterized protein</fullName>
    </submittedName>
</protein>
<organism evidence="1 2">
    <name type="scientific">Trichonephila clavipes</name>
    <name type="common">Golden silk orbweaver</name>
    <name type="synonym">Nephila clavipes</name>
    <dbReference type="NCBI Taxonomy" id="2585209"/>
    <lineage>
        <taxon>Eukaryota</taxon>
        <taxon>Metazoa</taxon>
        <taxon>Ecdysozoa</taxon>
        <taxon>Arthropoda</taxon>
        <taxon>Chelicerata</taxon>
        <taxon>Arachnida</taxon>
        <taxon>Araneae</taxon>
        <taxon>Araneomorphae</taxon>
        <taxon>Entelegynae</taxon>
        <taxon>Araneoidea</taxon>
        <taxon>Nephilidae</taxon>
        <taxon>Trichonephila</taxon>
    </lineage>
</organism>
<dbReference type="Proteomes" id="UP000887159">
    <property type="component" value="Unassembled WGS sequence"/>
</dbReference>
<reference evidence="1" key="1">
    <citation type="submission" date="2020-08" db="EMBL/GenBank/DDBJ databases">
        <title>Multicomponent nature underlies the extraordinary mechanical properties of spider dragline silk.</title>
        <authorList>
            <person name="Kono N."/>
            <person name="Nakamura H."/>
            <person name="Mori M."/>
            <person name="Yoshida Y."/>
            <person name="Ohtoshi R."/>
            <person name="Malay A.D."/>
            <person name="Moran D.A.P."/>
            <person name="Tomita M."/>
            <person name="Numata K."/>
            <person name="Arakawa K."/>
        </authorList>
    </citation>
    <scope>NUCLEOTIDE SEQUENCE</scope>
</reference>
<keyword evidence="2" id="KW-1185">Reference proteome</keyword>
<gene>
    <name evidence="1" type="ORF">TNCV_4638541</name>
</gene>